<protein>
    <recommendedName>
        <fullName evidence="2">FtsH ternary system domain-containing protein</fullName>
    </recommendedName>
</protein>
<proteinExistence type="predicted"/>
<feature type="compositionally biased region" description="Basic and acidic residues" evidence="1">
    <location>
        <begin position="71"/>
        <end position="88"/>
    </location>
</feature>
<organism evidence="3 4">
    <name type="scientific">Actinoplanes oblitus</name>
    <dbReference type="NCBI Taxonomy" id="3040509"/>
    <lineage>
        <taxon>Bacteria</taxon>
        <taxon>Bacillati</taxon>
        <taxon>Actinomycetota</taxon>
        <taxon>Actinomycetes</taxon>
        <taxon>Micromonosporales</taxon>
        <taxon>Micromonosporaceae</taxon>
        <taxon>Actinoplanes</taxon>
    </lineage>
</organism>
<reference evidence="3 4" key="1">
    <citation type="submission" date="2023-06" db="EMBL/GenBank/DDBJ databases">
        <authorList>
            <person name="Yushchuk O."/>
            <person name="Binda E."/>
            <person name="Ruckert-Reed C."/>
            <person name="Fedorenko V."/>
            <person name="Kalinowski J."/>
            <person name="Marinelli F."/>
        </authorList>
    </citation>
    <scope>NUCLEOTIDE SEQUENCE [LARGE SCALE GENOMIC DNA]</scope>
    <source>
        <strain evidence="3 4">NRRL 3884</strain>
    </source>
</reference>
<evidence type="ECO:0000313" key="4">
    <source>
        <dbReference type="Proteomes" id="UP001240150"/>
    </source>
</evidence>
<accession>A0ABY8WPM3</accession>
<evidence type="ECO:0000259" key="2">
    <source>
        <dbReference type="Pfam" id="PF19999"/>
    </source>
</evidence>
<dbReference type="EMBL" id="CP126980">
    <property type="protein sequence ID" value="WIM99412.1"/>
    <property type="molecule type" value="Genomic_DNA"/>
</dbReference>
<keyword evidence="4" id="KW-1185">Reference proteome</keyword>
<dbReference type="Proteomes" id="UP001240150">
    <property type="component" value="Chromosome"/>
</dbReference>
<gene>
    <name evidence="3" type="ORF">ACTOB_003063</name>
</gene>
<name>A0ABY8WPM3_9ACTN</name>
<evidence type="ECO:0000256" key="1">
    <source>
        <dbReference type="SAM" id="MobiDB-lite"/>
    </source>
</evidence>
<dbReference type="Pfam" id="PF19999">
    <property type="entry name" value="fvmX3"/>
    <property type="match status" value="1"/>
</dbReference>
<feature type="region of interest" description="Disordered" evidence="1">
    <location>
        <begin position="57"/>
        <end position="88"/>
    </location>
</feature>
<evidence type="ECO:0000313" key="3">
    <source>
        <dbReference type="EMBL" id="WIM99412.1"/>
    </source>
</evidence>
<sequence>MRVRVRFRYRTETGEVEIFSVDETEGGPRAADHDTRHDRIAADVGRVVDPNPLVTREAPAVAETLPADRQQAPRETEPVRERDDRRRE</sequence>
<dbReference type="RefSeq" id="WP_284920850.1">
    <property type="nucleotide sequence ID" value="NZ_CP126980.1"/>
</dbReference>
<dbReference type="InterPro" id="IPR045481">
    <property type="entry name" value="fvmX3"/>
</dbReference>
<feature type="domain" description="FtsH ternary system" evidence="2">
    <location>
        <begin position="1"/>
        <end position="82"/>
    </location>
</feature>